<dbReference type="PROSITE" id="PS50009">
    <property type="entry name" value="RASGEF_CAT"/>
    <property type="match status" value="1"/>
</dbReference>
<dbReference type="InterPro" id="IPR000595">
    <property type="entry name" value="cNMP-bd_dom"/>
</dbReference>
<dbReference type="InterPro" id="IPR014710">
    <property type="entry name" value="RmlC-like_jellyroll"/>
</dbReference>
<keyword evidence="8" id="KW-1185">Reference proteome</keyword>
<dbReference type="PRINTS" id="PR00103">
    <property type="entry name" value="CAMPKINASE"/>
</dbReference>
<dbReference type="InterPro" id="IPR018490">
    <property type="entry name" value="cNMP-bd_dom_sf"/>
</dbReference>
<dbReference type="PANTHER" id="PTHR23113:SF24">
    <property type="entry name" value="RAP GUANINE NUCLEOTIDE EXCHANGE FACTOR 3"/>
    <property type="match status" value="1"/>
</dbReference>
<dbReference type="CDD" id="cd06224">
    <property type="entry name" value="REM"/>
    <property type="match status" value="1"/>
</dbReference>
<dbReference type="InterPro" id="IPR036964">
    <property type="entry name" value="RASGEF_cat_dom_sf"/>
</dbReference>
<evidence type="ECO:0000259" key="6">
    <source>
        <dbReference type="PROSITE" id="PS50212"/>
    </source>
</evidence>
<dbReference type="SMART" id="SM00049">
    <property type="entry name" value="DEP"/>
    <property type="match status" value="1"/>
</dbReference>
<protein>
    <recommendedName>
        <fullName evidence="9">Rap guanine nucleotide exchange factor (GEF) 3</fullName>
    </recommendedName>
</protein>
<feature type="domain" description="N-terminal Ras-GEF" evidence="6">
    <location>
        <begin position="306"/>
        <end position="440"/>
    </location>
</feature>
<dbReference type="InterPro" id="IPR036388">
    <property type="entry name" value="WH-like_DNA-bd_sf"/>
</dbReference>
<dbReference type="Ensembl" id="ENSMALT00000017906.1">
    <property type="protein sequence ID" value="ENSMALP00000017565.1"/>
    <property type="gene ID" value="ENSMALG00000012105.1"/>
</dbReference>
<evidence type="ECO:0000259" key="4">
    <source>
        <dbReference type="PROSITE" id="PS50042"/>
    </source>
</evidence>
<sequence>LLQQHAKEGQFKTLITGFDKETRSVYSVMIERNPGLIRDRKYHLKTYRQCCSGKELVDWLMKQNECLQSRSQAVGMWQVLVDEGILVHVKHELNFHDKDTQFYRFQNSAFGLNHIANEKDSEDELQEGLSLLSQLGPDALLTMILRKCPSQRSSEDLEVIYEELLHVKAAAHLSTSVRKELAAVLVFESHAKAGTVLFSQGDKGTSWYIIWKGSVNVITHGKGLVTTLHEGEDFGQLALLNDAPRAATIILREDNCHFLRVDKQDFIRILKDVEANTVRLEEHGKTVLVLEKSADSAEQGGAGNSSKYTVMSGTPEKILEHLLDTVKLDSNGNDAIGTGLDFLLTHKVFMPSSQLCAALQHQYPAELSEGSDQEKAAYSLSTKQKVVKLIGQWVALYGLLLKEDPIALDFLEVRLRDHANYIHSYSAIMYWNISMNTVFSLYLVLYEIYSPDSKPLTLMLPVNSSVQDVMSAIVKTGRDHILVKINSAGGRTHIDGIFIYLFLQMCIMPLKEQQGPEQGTADVLEQMGSKEIANELTNYDWELFTAMHEVELIYYIFGRHKFPGAITANLERFVRHFNEVQFWVVTELCLCEDLVKRAVLLKKFIKIAAVLKEQKNLNSFFAVIFGLSNSAAQRLYKTWERIPSKTKRIYCAYERLMDPSRNHRAYRLAVAKLSPPYIPFMPLLLKDMTFIHEGNPSYLDKLVNFEKMVRQKSFVTLLSSVILLSYKLLSMRLI</sequence>
<feature type="domain" description="Cyclic nucleotide-binding" evidence="4">
    <location>
        <begin position="169"/>
        <end position="270"/>
    </location>
</feature>
<dbReference type="SUPFAM" id="SSF51206">
    <property type="entry name" value="cAMP-binding domain-like"/>
    <property type="match status" value="1"/>
</dbReference>
<keyword evidence="1 2" id="KW-0344">Guanine-nucleotide releasing factor</keyword>
<dbReference type="Gene3D" id="1.10.840.10">
    <property type="entry name" value="Ras guanine-nucleotide exchange factors catalytic domain"/>
    <property type="match status" value="1"/>
</dbReference>
<dbReference type="InterPro" id="IPR036390">
    <property type="entry name" value="WH_DNA-bd_sf"/>
</dbReference>
<dbReference type="SMART" id="SM00147">
    <property type="entry name" value="RasGEF"/>
    <property type="match status" value="1"/>
</dbReference>
<dbReference type="PROSITE" id="PS00720">
    <property type="entry name" value="RASGEF"/>
    <property type="match status" value="1"/>
</dbReference>
<organism evidence="7 8">
    <name type="scientific">Monopterus albus</name>
    <name type="common">Swamp eel</name>
    <dbReference type="NCBI Taxonomy" id="43700"/>
    <lineage>
        <taxon>Eukaryota</taxon>
        <taxon>Metazoa</taxon>
        <taxon>Chordata</taxon>
        <taxon>Craniata</taxon>
        <taxon>Vertebrata</taxon>
        <taxon>Euteleostomi</taxon>
        <taxon>Actinopterygii</taxon>
        <taxon>Neopterygii</taxon>
        <taxon>Teleostei</taxon>
        <taxon>Neoteleostei</taxon>
        <taxon>Acanthomorphata</taxon>
        <taxon>Anabantaria</taxon>
        <taxon>Synbranchiformes</taxon>
        <taxon>Synbranchidae</taxon>
        <taxon>Monopterus</taxon>
    </lineage>
</organism>
<evidence type="ECO:0008006" key="9">
    <source>
        <dbReference type="Google" id="ProtNLM"/>
    </source>
</evidence>
<dbReference type="Proteomes" id="UP000261600">
    <property type="component" value="Unplaced"/>
</dbReference>
<dbReference type="InterPro" id="IPR019804">
    <property type="entry name" value="Ras_G-nucl-exch_fac_CS"/>
</dbReference>
<dbReference type="PROSITE" id="PS50212">
    <property type="entry name" value="RASGEF_NTER"/>
    <property type="match status" value="1"/>
</dbReference>
<evidence type="ECO:0000313" key="8">
    <source>
        <dbReference type="Proteomes" id="UP000261600"/>
    </source>
</evidence>
<dbReference type="Gene3D" id="1.20.870.10">
    <property type="entry name" value="Son of sevenless (SoS) protein Chain: S domain 1"/>
    <property type="match status" value="1"/>
</dbReference>
<dbReference type="Pfam" id="PF00617">
    <property type="entry name" value="RasGEF"/>
    <property type="match status" value="1"/>
</dbReference>
<dbReference type="Pfam" id="PF00618">
    <property type="entry name" value="RasGEF_N"/>
    <property type="match status" value="1"/>
</dbReference>
<dbReference type="SUPFAM" id="SSF54236">
    <property type="entry name" value="Ubiquitin-like"/>
    <property type="match status" value="1"/>
</dbReference>
<dbReference type="Gene3D" id="1.10.10.10">
    <property type="entry name" value="Winged helix-like DNA-binding domain superfamily/Winged helix DNA-binding domain"/>
    <property type="match status" value="1"/>
</dbReference>
<dbReference type="InterPro" id="IPR000651">
    <property type="entry name" value="Ras-like_Gua-exchang_fac_N"/>
</dbReference>
<evidence type="ECO:0000313" key="7">
    <source>
        <dbReference type="Ensembl" id="ENSMALP00000017565.1"/>
    </source>
</evidence>
<dbReference type="PANTHER" id="PTHR23113">
    <property type="entry name" value="GUANINE NUCLEOTIDE EXCHANGE FACTOR"/>
    <property type="match status" value="1"/>
</dbReference>
<dbReference type="InterPro" id="IPR001895">
    <property type="entry name" value="RASGEF_cat_dom"/>
</dbReference>
<evidence type="ECO:0000259" key="3">
    <source>
        <dbReference type="PROSITE" id="PS50009"/>
    </source>
</evidence>
<dbReference type="CDD" id="cd00155">
    <property type="entry name" value="RasGEF"/>
    <property type="match status" value="1"/>
</dbReference>
<name>A0A3Q3JLQ9_MONAL</name>
<dbReference type="AlphaFoldDB" id="A0A3Q3JLQ9"/>
<dbReference type="Gene3D" id="3.10.20.90">
    <property type="entry name" value="Phosphatidylinositol 3-kinase Catalytic Subunit, Chain A, domain 1"/>
    <property type="match status" value="1"/>
</dbReference>
<dbReference type="InterPro" id="IPR023578">
    <property type="entry name" value="Ras_GEF_dom_sf"/>
</dbReference>
<dbReference type="PROSITE" id="PS50042">
    <property type="entry name" value="CNMP_BINDING_3"/>
    <property type="match status" value="1"/>
</dbReference>
<evidence type="ECO:0000259" key="5">
    <source>
        <dbReference type="PROSITE" id="PS50186"/>
    </source>
</evidence>
<dbReference type="Pfam" id="PF00610">
    <property type="entry name" value="DEP"/>
    <property type="match status" value="1"/>
</dbReference>
<accession>A0A3Q3JLQ9</accession>
<dbReference type="SUPFAM" id="SSF46785">
    <property type="entry name" value="Winged helix' DNA-binding domain"/>
    <property type="match status" value="1"/>
</dbReference>
<dbReference type="InterPro" id="IPR000591">
    <property type="entry name" value="DEP_dom"/>
</dbReference>
<evidence type="ECO:0000256" key="1">
    <source>
        <dbReference type="ARBA" id="ARBA00022658"/>
    </source>
</evidence>
<dbReference type="SUPFAM" id="SSF48366">
    <property type="entry name" value="Ras GEF"/>
    <property type="match status" value="1"/>
</dbReference>
<dbReference type="Gene3D" id="2.60.120.10">
    <property type="entry name" value="Jelly Rolls"/>
    <property type="match status" value="1"/>
</dbReference>
<dbReference type="GO" id="GO:0007265">
    <property type="term" value="P:Ras protein signal transduction"/>
    <property type="evidence" value="ECO:0007669"/>
    <property type="project" value="TreeGrafter"/>
</dbReference>
<reference evidence="7" key="1">
    <citation type="submission" date="2025-08" db="UniProtKB">
        <authorList>
            <consortium name="Ensembl"/>
        </authorList>
    </citation>
    <scope>IDENTIFICATION</scope>
</reference>
<dbReference type="GO" id="GO:0005886">
    <property type="term" value="C:plasma membrane"/>
    <property type="evidence" value="ECO:0007669"/>
    <property type="project" value="TreeGrafter"/>
</dbReference>
<feature type="domain" description="Ras-GEF" evidence="3">
    <location>
        <begin position="528"/>
        <end position="734"/>
    </location>
</feature>
<reference evidence="7" key="2">
    <citation type="submission" date="2025-09" db="UniProtKB">
        <authorList>
            <consortium name="Ensembl"/>
        </authorList>
    </citation>
    <scope>IDENTIFICATION</scope>
</reference>
<dbReference type="SMART" id="SM00100">
    <property type="entry name" value="cNMP"/>
    <property type="match status" value="1"/>
</dbReference>
<feature type="domain" description="DEP" evidence="5">
    <location>
        <begin position="37"/>
        <end position="107"/>
    </location>
</feature>
<dbReference type="SMART" id="SM00229">
    <property type="entry name" value="RasGEFN"/>
    <property type="match status" value="1"/>
</dbReference>
<dbReference type="PROSITE" id="PS50186">
    <property type="entry name" value="DEP"/>
    <property type="match status" value="1"/>
</dbReference>
<dbReference type="Pfam" id="PF00027">
    <property type="entry name" value="cNMP_binding"/>
    <property type="match status" value="1"/>
</dbReference>
<dbReference type="GO" id="GO:0005085">
    <property type="term" value="F:guanyl-nucleotide exchange factor activity"/>
    <property type="evidence" value="ECO:0007669"/>
    <property type="project" value="UniProtKB-KW"/>
</dbReference>
<dbReference type="CDD" id="cd00038">
    <property type="entry name" value="CAP_ED"/>
    <property type="match status" value="1"/>
</dbReference>
<evidence type="ECO:0000256" key="2">
    <source>
        <dbReference type="PROSITE-ProRule" id="PRU00168"/>
    </source>
</evidence>
<dbReference type="InterPro" id="IPR029071">
    <property type="entry name" value="Ubiquitin-like_domsf"/>
</dbReference>
<proteinExistence type="predicted"/>
<dbReference type="InterPro" id="IPR008937">
    <property type="entry name" value="Ras-like_GEF"/>
</dbReference>
<dbReference type="CDD" id="cd04437">
    <property type="entry name" value="DEP_Epac"/>
    <property type="match status" value="1"/>
</dbReference>